<proteinExistence type="predicted"/>
<dbReference type="RefSeq" id="WP_290400322.1">
    <property type="nucleotide sequence ID" value="NZ_JAUHLN010000002.1"/>
</dbReference>
<dbReference type="Gene3D" id="1.20.1260.120">
    <property type="entry name" value="Protein of unknown function DUF2935"/>
    <property type="match status" value="1"/>
</dbReference>
<keyword evidence="2" id="KW-1185">Reference proteome</keyword>
<dbReference type="EMBL" id="JAUHLN010000002">
    <property type="protein sequence ID" value="MDN4074254.1"/>
    <property type="molecule type" value="Genomic_DNA"/>
</dbReference>
<gene>
    <name evidence="1" type="ORF">QYF49_14760</name>
</gene>
<reference evidence="1" key="1">
    <citation type="submission" date="2023-06" db="EMBL/GenBank/DDBJ databases">
        <title>Draft Genome Sequences of Representative Paenibacillus Polymyxa, Bacillus cereus, Fictibacillus sp., and Brevibacillus agri Strains Isolated from Amazonian Dark Earth.</title>
        <authorList>
            <person name="Pellegrinetti T.A."/>
            <person name="Cunha I.C.M."/>
            <person name="Chaves M.G."/>
            <person name="Freitas A.S."/>
            <person name="Silva A.V.R."/>
            <person name="Tsai S.M."/>
            <person name="Mendes L.W."/>
        </authorList>
    </citation>
    <scope>NUCLEOTIDE SEQUENCE</scope>
    <source>
        <strain evidence="1">CENA-BCM004</strain>
    </source>
</reference>
<dbReference type="InterPro" id="IPR021328">
    <property type="entry name" value="CotB-like"/>
</dbReference>
<evidence type="ECO:0000313" key="1">
    <source>
        <dbReference type="EMBL" id="MDN4074254.1"/>
    </source>
</evidence>
<evidence type="ECO:0000313" key="2">
    <source>
        <dbReference type="Proteomes" id="UP001168694"/>
    </source>
</evidence>
<comment type="caution">
    <text evidence="1">The sequence shown here is derived from an EMBL/GenBank/DDBJ whole genome shotgun (WGS) entry which is preliminary data.</text>
</comment>
<dbReference type="SUPFAM" id="SSF158430">
    <property type="entry name" value="Bacillus cereus metalloprotein-like"/>
    <property type="match status" value="2"/>
</dbReference>
<name>A0ABT8E8Q0_9BACL</name>
<dbReference type="Pfam" id="PF11155">
    <property type="entry name" value="DUF2935"/>
    <property type="match status" value="2"/>
</dbReference>
<dbReference type="Proteomes" id="UP001168694">
    <property type="component" value="Unassembled WGS sequence"/>
</dbReference>
<organism evidence="1 2">
    <name type="scientific">Fictibacillus terranigra</name>
    <dbReference type="NCBI Taxonomy" id="3058424"/>
    <lineage>
        <taxon>Bacteria</taxon>
        <taxon>Bacillati</taxon>
        <taxon>Bacillota</taxon>
        <taxon>Bacilli</taxon>
        <taxon>Bacillales</taxon>
        <taxon>Fictibacillaceae</taxon>
        <taxon>Fictibacillus</taxon>
    </lineage>
</organism>
<protein>
    <submittedName>
        <fullName evidence="1">DUF2935 domain-containing protein</fullName>
    </submittedName>
</protein>
<sequence length="267" mass="31067">MDRQTWEDSARFEHGFWLQILGDHARFLMDSLAPKESKEVETARQYKKAFDQLLEQSKGNTDLKILTANAAEMASSIREFKLHILKRQMDGKIAIHLSPTFINHMVNEVEEYIGILNFLKSEQMPPLYHELHYHMVWLPDASGHAGAISDTLDAVEKELKARSREYSVHFEQFYIKAVELAGYLRTNLKEFPALNRMNQEVRIEIELFRRFLKEIEEMELSNEVLGTFSALMADHMAREECYYLTKVAQAAKMPQPVCDPTKPRVDE</sequence>
<accession>A0ABT8E8Q0</accession>